<evidence type="ECO:0000313" key="15">
    <source>
        <dbReference type="Proteomes" id="UP000290189"/>
    </source>
</evidence>
<dbReference type="GO" id="GO:0006325">
    <property type="term" value="P:chromatin organization"/>
    <property type="evidence" value="ECO:0007669"/>
    <property type="project" value="UniProtKB-KW"/>
</dbReference>
<dbReference type="PANTHER" id="PTHR12514">
    <property type="entry name" value="ENHANCER OF YELLOW 2 TRANSCRIPTION FACTOR"/>
    <property type="match status" value="1"/>
</dbReference>
<dbReference type="Proteomes" id="UP000290189">
    <property type="component" value="Unassembled WGS sequence"/>
</dbReference>
<keyword evidence="14" id="KW-1185">Reference proteome</keyword>
<evidence type="ECO:0000256" key="9">
    <source>
        <dbReference type="ARBA" id="ARBA00023163"/>
    </source>
</evidence>
<dbReference type="InterPro" id="IPR018783">
    <property type="entry name" value="TF_ENY2"/>
</dbReference>
<dbReference type="AlphaFoldDB" id="A0A0G4IM11"/>
<comment type="subunit">
    <text evidence="11">Component of the nuclear pore complex (NPC)-associated TREX-2 complex (transcription and export complex 2). Component of the SAGA transcription coactivator-HAT complex. Within the SAGA complex, participates to a subcomplex of SAGA called the DUB module (deubiquitination module).</text>
</comment>
<evidence type="ECO:0000256" key="11">
    <source>
        <dbReference type="HAMAP-Rule" id="MF_03046"/>
    </source>
</evidence>
<dbReference type="GO" id="GO:0006368">
    <property type="term" value="P:transcription elongation by RNA polymerase II"/>
    <property type="evidence" value="ECO:0007669"/>
    <property type="project" value="UniProtKB-UniRule"/>
</dbReference>
<dbReference type="GO" id="GO:0015031">
    <property type="term" value="P:protein transport"/>
    <property type="evidence" value="ECO:0007669"/>
    <property type="project" value="UniProtKB-KW"/>
</dbReference>
<dbReference type="EMBL" id="CDSF01000046">
    <property type="protein sequence ID" value="CEO96135.1"/>
    <property type="molecule type" value="Genomic_DNA"/>
</dbReference>
<keyword evidence="6 11" id="KW-0811">Translocation</keyword>
<gene>
    <name evidence="12" type="ORF">PBRA_004825</name>
    <name evidence="13" type="ORF">PLBR_LOCUS535</name>
</gene>
<proteinExistence type="inferred from homology"/>
<dbReference type="FunFam" id="1.10.246.140:FF:000001">
    <property type="entry name" value="Transcription and mRNA export factor ENY2"/>
    <property type="match status" value="1"/>
</dbReference>
<protein>
    <recommendedName>
        <fullName evidence="11">Transcription and mRNA export factor ENY2</fullName>
    </recommendedName>
    <alternativeName>
        <fullName evidence="11">Enhancer of yellow 2 transcription factor homolog</fullName>
    </alternativeName>
</protein>
<evidence type="ECO:0000256" key="2">
    <source>
        <dbReference type="ARBA" id="ARBA00022448"/>
    </source>
</evidence>
<evidence type="ECO:0000313" key="13">
    <source>
        <dbReference type="EMBL" id="SPQ93320.1"/>
    </source>
</evidence>
<keyword evidence="7 11" id="KW-0805">Transcription regulation</keyword>
<evidence type="ECO:0000256" key="4">
    <source>
        <dbReference type="ARBA" id="ARBA00022853"/>
    </source>
</evidence>
<dbReference type="EMBL" id="OVEO01000001">
    <property type="protein sequence ID" value="SPQ93320.1"/>
    <property type="molecule type" value="Genomic_DNA"/>
</dbReference>
<dbReference type="GO" id="GO:0003713">
    <property type="term" value="F:transcription coactivator activity"/>
    <property type="evidence" value="ECO:0007669"/>
    <property type="project" value="UniProtKB-UniRule"/>
</dbReference>
<geneLocation type="mitochondrion" evidence="13"/>
<keyword evidence="8 11" id="KW-0010">Activator</keyword>
<keyword evidence="2 11" id="KW-0813">Transport</keyword>
<evidence type="ECO:0000256" key="8">
    <source>
        <dbReference type="ARBA" id="ARBA00023159"/>
    </source>
</evidence>
<evidence type="ECO:0000256" key="6">
    <source>
        <dbReference type="ARBA" id="ARBA00023010"/>
    </source>
</evidence>
<evidence type="ECO:0000256" key="1">
    <source>
        <dbReference type="ARBA" id="ARBA00004642"/>
    </source>
</evidence>
<dbReference type="OrthoDB" id="6221744at2759"/>
<comment type="subcellular location">
    <subcellularLocation>
        <location evidence="1 11">Nucleus</location>
        <location evidence="1 11">Nucleoplasm</location>
    </subcellularLocation>
</comment>
<dbReference type="Pfam" id="PF10163">
    <property type="entry name" value="EnY2"/>
    <property type="match status" value="1"/>
</dbReference>
<keyword evidence="4 11" id="KW-0156">Chromatin regulator</keyword>
<name>A0A0G4IM11_PLABS</name>
<evidence type="ECO:0000313" key="12">
    <source>
        <dbReference type="EMBL" id="CEO96135.1"/>
    </source>
</evidence>
<dbReference type="OMA" id="RLMCRNI"/>
<evidence type="ECO:0000256" key="5">
    <source>
        <dbReference type="ARBA" id="ARBA00022927"/>
    </source>
</evidence>
<dbReference type="Gene3D" id="1.10.246.140">
    <property type="match status" value="1"/>
</dbReference>
<accession>A0A0G4IM11</accession>
<sequence>MSSEEDKRAKRSQIVSTINARLTESGERDQLKELLRARLVECGWKDALTVHCEELIKRKGLEKMTIDDLVKEITPLGRSSVPETVRMELLQRIRKFLATSPQ</sequence>
<evidence type="ECO:0000256" key="10">
    <source>
        <dbReference type="ARBA" id="ARBA00023242"/>
    </source>
</evidence>
<organism evidence="12 14">
    <name type="scientific">Plasmodiophora brassicae</name>
    <name type="common">Clubroot disease agent</name>
    <dbReference type="NCBI Taxonomy" id="37360"/>
    <lineage>
        <taxon>Eukaryota</taxon>
        <taxon>Sar</taxon>
        <taxon>Rhizaria</taxon>
        <taxon>Endomyxa</taxon>
        <taxon>Phytomyxea</taxon>
        <taxon>Plasmodiophorida</taxon>
        <taxon>Plasmodiophoridae</taxon>
        <taxon>Plasmodiophora</taxon>
    </lineage>
</organism>
<evidence type="ECO:0000313" key="14">
    <source>
        <dbReference type="Proteomes" id="UP000039324"/>
    </source>
</evidence>
<comment type="function">
    <text evidence="11">Involved in mRNA export coupled transcription activation by association with both the TREX-2 and the SAGA complexes. The transcription regulatory histone acetylation (HAT) complex SAGA is a multiprotein complex that activates transcription by remodeling chromatin and mediating histone acetylation and deubiquitination. Within the SAGA complex, participates to a subcomplex that specifically deubiquitinates histones. The SAGA complex is recruited to specific gene promoters by activators, where it is required for transcription. The TREX-2 complex functions in docking export-competent ribonucleoprotein particles (mRNPs) to the nuclear entrance of the nuclear pore complex (nuclear basket). TREX-2 participates in mRNA export and accurate chromatin positioning in the nucleus by tethering genes to the nuclear periphery.</text>
</comment>
<dbReference type="GO" id="GO:0070390">
    <property type="term" value="C:transcription export complex 2"/>
    <property type="evidence" value="ECO:0007669"/>
    <property type="project" value="UniProtKB-UniRule"/>
</dbReference>
<reference evidence="13 15" key="2">
    <citation type="submission" date="2018-03" db="EMBL/GenBank/DDBJ databases">
        <authorList>
            <person name="Fogelqvist J."/>
        </authorList>
    </citation>
    <scope>NUCLEOTIDE SEQUENCE [LARGE SCALE GENOMIC DNA]</scope>
</reference>
<dbReference type="Proteomes" id="UP000039324">
    <property type="component" value="Unassembled WGS sequence"/>
</dbReference>
<keyword evidence="10 11" id="KW-0539">Nucleus</keyword>
<keyword evidence="5 11" id="KW-0653">Protein transport</keyword>
<keyword evidence="3 11" id="KW-0509">mRNA transport</keyword>
<dbReference type="HAMAP" id="MF_03046">
    <property type="entry name" value="ENY2_Sus1"/>
    <property type="match status" value="1"/>
</dbReference>
<dbReference type="GO" id="GO:0071819">
    <property type="term" value="C:DUBm complex"/>
    <property type="evidence" value="ECO:0007669"/>
    <property type="project" value="UniProtKB-UniRule"/>
</dbReference>
<dbReference type="GO" id="GO:0005654">
    <property type="term" value="C:nucleoplasm"/>
    <property type="evidence" value="ECO:0007669"/>
    <property type="project" value="UniProtKB-SubCell"/>
</dbReference>
<dbReference type="STRING" id="37360.A0A0G4IM11"/>
<reference evidence="12 14" key="1">
    <citation type="submission" date="2015-02" db="EMBL/GenBank/DDBJ databases">
        <authorList>
            <person name="Chooi Y.-H."/>
        </authorList>
    </citation>
    <scope>NUCLEOTIDE SEQUENCE [LARGE SCALE GENOMIC DNA]</scope>
    <source>
        <strain evidence="12">E3</strain>
    </source>
</reference>
<dbReference type="GO" id="GO:0006406">
    <property type="term" value="P:mRNA export from nucleus"/>
    <property type="evidence" value="ECO:0007669"/>
    <property type="project" value="UniProtKB-UniRule"/>
</dbReference>
<dbReference type="GO" id="GO:0000124">
    <property type="term" value="C:SAGA complex"/>
    <property type="evidence" value="ECO:0007669"/>
    <property type="project" value="UniProtKB-UniRule"/>
</dbReference>
<keyword evidence="9 11" id="KW-0804">Transcription</keyword>
<dbReference type="GO" id="GO:0005643">
    <property type="term" value="C:nuclear pore"/>
    <property type="evidence" value="ECO:0007669"/>
    <property type="project" value="UniProtKB-UniRule"/>
</dbReference>
<evidence type="ECO:0000256" key="3">
    <source>
        <dbReference type="ARBA" id="ARBA00022816"/>
    </source>
</evidence>
<comment type="similarity">
    <text evidence="11">Belongs to the ENY2 family.</text>
</comment>
<keyword evidence="13" id="KW-0496">Mitochondrion</keyword>
<dbReference type="InterPro" id="IPR038212">
    <property type="entry name" value="TF_EnY2_sf"/>
</dbReference>
<evidence type="ECO:0000256" key="7">
    <source>
        <dbReference type="ARBA" id="ARBA00023015"/>
    </source>
</evidence>